<sequence>MEPTGYKCNLPLQLPRASLQMAPGLLQKFACPSG</sequence>
<comment type="caution">
    <text evidence="1">The sequence shown here is derived from an EMBL/GenBank/DDBJ whole genome shotgun (WGS) entry which is preliminary data.</text>
</comment>
<dbReference type="Proteomes" id="UP000054843">
    <property type="component" value="Unassembled WGS sequence"/>
</dbReference>
<evidence type="ECO:0000313" key="2">
    <source>
        <dbReference type="Proteomes" id="UP000054843"/>
    </source>
</evidence>
<dbReference type="EMBL" id="JYDO01001465">
    <property type="protein sequence ID" value="KRZ64110.1"/>
    <property type="molecule type" value="Genomic_DNA"/>
</dbReference>
<keyword evidence="2" id="KW-1185">Reference proteome</keyword>
<name>A0A0V1LYE5_9BILA</name>
<evidence type="ECO:0000313" key="1">
    <source>
        <dbReference type="EMBL" id="KRZ64110.1"/>
    </source>
</evidence>
<reference evidence="1 2" key="1">
    <citation type="submission" date="2015-01" db="EMBL/GenBank/DDBJ databases">
        <title>Evolution of Trichinella species and genotypes.</title>
        <authorList>
            <person name="Korhonen P.K."/>
            <person name="Edoardo P."/>
            <person name="Giuseppe L.R."/>
            <person name="Gasser R.B."/>
        </authorList>
    </citation>
    <scope>NUCLEOTIDE SEQUENCE [LARGE SCALE GENOMIC DNA]</scope>
    <source>
        <strain evidence="1">ISS1980</strain>
    </source>
</reference>
<proteinExistence type="predicted"/>
<gene>
    <name evidence="1" type="ORF">T10_409</name>
</gene>
<accession>A0A0V1LYE5</accession>
<organism evidence="1 2">
    <name type="scientific">Trichinella papuae</name>
    <dbReference type="NCBI Taxonomy" id="268474"/>
    <lineage>
        <taxon>Eukaryota</taxon>
        <taxon>Metazoa</taxon>
        <taxon>Ecdysozoa</taxon>
        <taxon>Nematoda</taxon>
        <taxon>Enoplea</taxon>
        <taxon>Dorylaimia</taxon>
        <taxon>Trichinellida</taxon>
        <taxon>Trichinellidae</taxon>
        <taxon>Trichinella</taxon>
    </lineage>
</organism>
<dbReference type="AlphaFoldDB" id="A0A0V1LYE5"/>
<protein>
    <submittedName>
        <fullName evidence="1">Uncharacterized protein</fullName>
    </submittedName>
</protein>